<sequence length="287" mass="31422">MNMVNCRQHSCYPSSDFSNLVSLVLPSSKLKDHAVPKHLICKPVDPLAESLHCSQAKKGGPKIRNPFADCNKENREALASKSSNNGGTSKRIPLSDCSTGNRQPLISKASNHGTLINLASPREHFEMINRINPIDRNVTVVNNLFGAAQGEGTVTLHDFGANDLPLLSERLASTESEASDACFSTMDLEPTLNSTESESISGDPKTSSANDPSDVPSSNSYEEVLSKIKELSLIPISCTQHPGTLPYLIMEYVHIRFHFEAKRYQNLHLSKQNASILNHKKLSKIST</sequence>
<reference evidence="2 3" key="1">
    <citation type="journal article" date="2023" name="Nucleic Acids Res.">
        <title>The hologenome of Daphnia magna reveals possible DNA methylation and microbiome-mediated evolution of the host genome.</title>
        <authorList>
            <person name="Chaturvedi A."/>
            <person name="Li X."/>
            <person name="Dhandapani V."/>
            <person name="Marshall H."/>
            <person name="Kissane S."/>
            <person name="Cuenca-Cambronero M."/>
            <person name="Asole G."/>
            <person name="Calvet F."/>
            <person name="Ruiz-Romero M."/>
            <person name="Marangio P."/>
            <person name="Guigo R."/>
            <person name="Rago D."/>
            <person name="Mirbahai L."/>
            <person name="Eastwood N."/>
            <person name="Colbourne J.K."/>
            <person name="Zhou J."/>
            <person name="Mallon E."/>
            <person name="Orsini L."/>
        </authorList>
    </citation>
    <scope>NUCLEOTIDE SEQUENCE [LARGE SCALE GENOMIC DNA]</scope>
    <source>
        <strain evidence="2">LRV0_1</strain>
    </source>
</reference>
<protein>
    <submittedName>
        <fullName evidence="2">Uncharacterized protein</fullName>
    </submittedName>
</protein>
<evidence type="ECO:0000313" key="3">
    <source>
        <dbReference type="Proteomes" id="UP001234178"/>
    </source>
</evidence>
<organism evidence="2 3">
    <name type="scientific">Daphnia magna</name>
    <dbReference type="NCBI Taxonomy" id="35525"/>
    <lineage>
        <taxon>Eukaryota</taxon>
        <taxon>Metazoa</taxon>
        <taxon>Ecdysozoa</taxon>
        <taxon>Arthropoda</taxon>
        <taxon>Crustacea</taxon>
        <taxon>Branchiopoda</taxon>
        <taxon>Diplostraca</taxon>
        <taxon>Cladocera</taxon>
        <taxon>Anomopoda</taxon>
        <taxon>Daphniidae</taxon>
        <taxon>Daphnia</taxon>
    </lineage>
</organism>
<proteinExistence type="predicted"/>
<feature type="region of interest" description="Disordered" evidence="1">
    <location>
        <begin position="78"/>
        <end position="103"/>
    </location>
</feature>
<keyword evidence="3" id="KW-1185">Reference proteome</keyword>
<dbReference type="EMBL" id="JAOYFB010000037">
    <property type="protein sequence ID" value="KAK4024603.1"/>
    <property type="molecule type" value="Genomic_DNA"/>
</dbReference>
<evidence type="ECO:0000256" key="1">
    <source>
        <dbReference type="SAM" id="MobiDB-lite"/>
    </source>
</evidence>
<dbReference type="Proteomes" id="UP001234178">
    <property type="component" value="Unassembled WGS sequence"/>
</dbReference>
<gene>
    <name evidence="2" type="ORF">OUZ56_010026</name>
</gene>
<accession>A0ABR0AHK0</accession>
<name>A0ABR0AHK0_9CRUS</name>
<evidence type="ECO:0000313" key="2">
    <source>
        <dbReference type="EMBL" id="KAK4024603.1"/>
    </source>
</evidence>
<comment type="caution">
    <text evidence="2">The sequence shown here is derived from an EMBL/GenBank/DDBJ whole genome shotgun (WGS) entry which is preliminary data.</text>
</comment>
<feature type="region of interest" description="Disordered" evidence="1">
    <location>
        <begin position="192"/>
        <end position="221"/>
    </location>
</feature>